<feature type="compositionally biased region" description="Basic and acidic residues" evidence="1">
    <location>
        <begin position="17"/>
        <end position="29"/>
    </location>
</feature>
<reference evidence="2" key="1">
    <citation type="journal article" date="2023" name="bioRxiv">
        <title>Scaffold-level genome assemblies of two parasitoid biocontrol wasps reveal the parthenogenesis mechanism and an associated novel virus.</title>
        <authorList>
            <person name="Inwood S."/>
            <person name="Skelly J."/>
            <person name="Guhlin J."/>
            <person name="Harrop T."/>
            <person name="Goldson S."/>
            <person name="Dearden P."/>
        </authorList>
    </citation>
    <scope>NUCLEOTIDE SEQUENCE</scope>
    <source>
        <strain evidence="2">Irish</strain>
        <tissue evidence="2">Whole body</tissue>
    </source>
</reference>
<evidence type="ECO:0000313" key="3">
    <source>
        <dbReference type="Proteomes" id="UP001168990"/>
    </source>
</evidence>
<feature type="compositionally biased region" description="Basic residues" evidence="1">
    <location>
        <begin position="81"/>
        <end position="94"/>
    </location>
</feature>
<comment type="caution">
    <text evidence="2">The sequence shown here is derived from an EMBL/GenBank/DDBJ whole genome shotgun (WGS) entry which is preliminary data.</text>
</comment>
<accession>A0AA39KWF1</accession>
<protein>
    <submittedName>
        <fullName evidence="2">Uncharacterized protein</fullName>
    </submittedName>
</protein>
<dbReference type="EMBL" id="JAQQBS010000001">
    <property type="protein sequence ID" value="KAK0176259.1"/>
    <property type="molecule type" value="Genomic_DNA"/>
</dbReference>
<evidence type="ECO:0000313" key="2">
    <source>
        <dbReference type="EMBL" id="KAK0176259.1"/>
    </source>
</evidence>
<organism evidence="2 3">
    <name type="scientific">Microctonus aethiopoides</name>
    <dbReference type="NCBI Taxonomy" id="144406"/>
    <lineage>
        <taxon>Eukaryota</taxon>
        <taxon>Metazoa</taxon>
        <taxon>Ecdysozoa</taxon>
        <taxon>Arthropoda</taxon>
        <taxon>Hexapoda</taxon>
        <taxon>Insecta</taxon>
        <taxon>Pterygota</taxon>
        <taxon>Neoptera</taxon>
        <taxon>Endopterygota</taxon>
        <taxon>Hymenoptera</taxon>
        <taxon>Apocrita</taxon>
        <taxon>Ichneumonoidea</taxon>
        <taxon>Braconidae</taxon>
        <taxon>Euphorinae</taxon>
        <taxon>Microctonus</taxon>
    </lineage>
</organism>
<sequence>MRDDIKTLKNSQRLSGTRKDSERFRKTPKDSERLRNFISGEELFLIQKIHKCIIVDERARSNKVYEGIGIYTMINGEDRGKKKKKKLRERRERHKEKNEGDRSNYSFRPGGASVAQRPIPPVEARQQELSTDDDGGGGGGGGTGRAAAVCEEEAKIS</sequence>
<dbReference type="AlphaFoldDB" id="A0AA39KWF1"/>
<evidence type="ECO:0000256" key="1">
    <source>
        <dbReference type="SAM" id="MobiDB-lite"/>
    </source>
</evidence>
<keyword evidence="3" id="KW-1185">Reference proteome</keyword>
<feature type="region of interest" description="Disordered" evidence="1">
    <location>
        <begin position="75"/>
        <end position="157"/>
    </location>
</feature>
<name>A0AA39KWF1_9HYME</name>
<dbReference type="Proteomes" id="UP001168990">
    <property type="component" value="Unassembled WGS sequence"/>
</dbReference>
<gene>
    <name evidence="2" type="ORF">PV328_000412</name>
</gene>
<feature type="region of interest" description="Disordered" evidence="1">
    <location>
        <begin position="1"/>
        <end position="29"/>
    </location>
</feature>
<proteinExistence type="predicted"/>
<reference evidence="2" key="2">
    <citation type="submission" date="2023-03" db="EMBL/GenBank/DDBJ databases">
        <authorList>
            <person name="Inwood S.N."/>
            <person name="Skelly J.G."/>
            <person name="Guhlin J."/>
            <person name="Harrop T.W.R."/>
            <person name="Goldson S.G."/>
            <person name="Dearden P.K."/>
        </authorList>
    </citation>
    <scope>NUCLEOTIDE SEQUENCE</scope>
    <source>
        <strain evidence="2">Irish</strain>
        <tissue evidence="2">Whole body</tissue>
    </source>
</reference>